<dbReference type="GO" id="GO:0009073">
    <property type="term" value="P:aromatic amino acid family biosynthetic process"/>
    <property type="evidence" value="ECO:0007669"/>
    <property type="project" value="UniProtKB-KW"/>
</dbReference>
<dbReference type="Gene3D" id="3.60.150.10">
    <property type="entry name" value="Chorismate synthase AroC"/>
    <property type="match status" value="1"/>
</dbReference>
<dbReference type="GO" id="GO:0010181">
    <property type="term" value="F:FMN binding"/>
    <property type="evidence" value="ECO:0007669"/>
    <property type="project" value="TreeGrafter"/>
</dbReference>
<dbReference type="PROSITE" id="PS00787">
    <property type="entry name" value="CHORISMATE_SYNTHASE_1"/>
    <property type="match status" value="1"/>
</dbReference>
<dbReference type="GO" id="GO:0008652">
    <property type="term" value="P:amino acid biosynthetic process"/>
    <property type="evidence" value="ECO:0007669"/>
    <property type="project" value="UniProtKB-KW"/>
</dbReference>
<evidence type="ECO:0000256" key="6">
    <source>
        <dbReference type="ARBA" id="ARBA00022643"/>
    </source>
</evidence>
<comment type="cofactor">
    <cofactor evidence="11 12">
        <name>FMNH2</name>
        <dbReference type="ChEBI" id="CHEBI:57618"/>
    </cofactor>
    <text evidence="11 12">Reduced FMN (FMNH(2)).</text>
</comment>
<evidence type="ECO:0000256" key="3">
    <source>
        <dbReference type="ARBA" id="ARBA00013036"/>
    </source>
</evidence>
<comment type="caution">
    <text evidence="14">The sequence shown here is derived from an EMBL/GenBank/DDBJ whole genome shotgun (WGS) entry which is preliminary data.</text>
</comment>
<keyword evidence="15" id="KW-1185">Reference proteome</keyword>
<evidence type="ECO:0000256" key="13">
    <source>
        <dbReference type="SAM" id="Coils"/>
    </source>
</evidence>
<feature type="binding site" evidence="11">
    <location>
        <begin position="263"/>
        <end position="264"/>
    </location>
    <ligand>
        <name>FMN</name>
        <dbReference type="ChEBI" id="CHEBI:58210"/>
    </ligand>
</feature>
<feature type="binding site" evidence="11">
    <location>
        <position position="347"/>
    </location>
    <ligand>
        <name>FMN</name>
        <dbReference type="ChEBI" id="CHEBI:58210"/>
    </ligand>
</feature>
<dbReference type="PROSITE" id="PS00789">
    <property type="entry name" value="CHORISMATE_SYNTHASE_3"/>
    <property type="match status" value="1"/>
</dbReference>
<gene>
    <name evidence="11" type="primary">aroC</name>
    <name evidence="14" type="ORF">JOC47_000033</name>
</gene>
<dbReference type="GO" id="GO:0009423">
    <property type="term" value="P:chorismate biosynthetic process"/>
    <property type="evidence" value="ECO:0007669"/>
    <property type="project" value="UniProtKB-UniRule"/>
</dbReference>
<dbReference type="NCBIfam" id="NF003793">
    <property type="entry name" value="PRK05382.1"/>
    <property type="match status" value="1"/>
</dbReference>
<evidence type="ECO:0000256" key="12">
    <source>
        <dbReference type="RuleBase" id="RU000605"/>
    </source>
</evidence>
<dbReference type="PANTHER" id="PTHR21085">
    <property type="entry name" value="CHORISMATE SYNTHASE"/>
    <property type="match status" value="1"/>
</dbReference>
<feature type="binding site" evidence="11">
    <location>
        <begin position="143"/>
        <end position="145"/>
    </location>
    <ligand>
        <name>FMN</name>
        <dbReference type="ChEBI" id="CHEBI:58210"/>
    </ligand>
</feature>
<dbReference type="Pfam" id="PF01264">
    <property type="entry name" value="Chorismate_synt"/>
    <property type="match status" value="1"/>
</dbReference>
<evidence type="ECO:0000256" key="2">
    <source>
        <dbReference type="ARBA" id="ARBA00008014"/>
    </source>
</evidence>
<evidence type="ECO:0000256" key="9">
    <source>
        <dbReference type="ARBA" id="ARBA00023141"/>
    </source>
</evidence>
<dbReference type="RefSeq" id="WP_204699939.1">
    <property type="nucleotide sequence ID" value="NZ_JAFBDQ010000001.1"/>
</dbReference>
<dbReference type="GO" id="GO:0005829">
    <property type="term" value="C:cytosol"/>
    <property type="evidence" value="ECO:0007669"/>
    <property type="project" value="TreeGrafter"/>
</dbReference>
<evidence type="ECO:0000256" key="7">
    <source>
        <dbReference type="ARBA" id="ARBA00022827"/>
    </source>
</evidence>
<feature type="binding site" evidence="11">
    <location>
        <position position="39"/>
    </location>
    <ligand>
        <name>NADP(+)</name>
        <dbReference type="ChEBI" id="CHEBI:58349"/>
    </ligand>
</feature>
<evidence type="ECO:0000313" key="15">
    <source>
        <dbReference type="Proteomes" id="UP000774000"/>
    </source>
</evidence>
<dbReference type="InterPro" id="IPR020541">
    <property type="entry name" value="Chorismate_synthase_CS"/>
</dbReference>
<protein>
    <recommendedName>
        <fullName evidence="3 11">Chorismate synthase</fullName>
        <shortName evidence="11">CS</shortName>
        <ecNumber evidence="3 11">4.2.3.5</ecNumber>
    </recommendedName>
    <alternativeName>
        <fullName evidence="11">5-enolpyruvylshikimate-3-phosphate phospholyase</fullName>
    </alternativeName>
</protein>
<evidence type="ECO:0000256" key="1">
    <source>
        <dbReference type="ARBA" id="ARBA00005044"/>
    </source>
</evidence>
<dbReference type="PIRSF" id="PIRSF001456">
    <property type="entry name" value="Chorismate_synth"/>
    <property type="match status" value="1"/>
</dbReference>
<comment type="pathway">
    <text evidence="1 11 12">Metabolic intermediate biosynthesis; chorismate biosynthesis; chorismate from D-erythrose 4-phosphate and phosphoenolpyruvate: step 7/7.</text>
</comment>
<dbReference type="EMBL" id="JAFBDQ010000001">
    <property type="protein sequence ID" value="MBM7555209.1"/>
    <property type="molecule type" value="Genomic_DNA"/>
</dbReference>
<dbReference type="Proteomes" id="UP000774000">
    <property type="component" value="Unassembled WGS sequence"/>
</dbReference>
<feature type="coiled-coil region" evidence="13">
    <location>
        <begin position="180"/>
        <end position="207"/>
    </location>
</feature>
<dbReference type="GO" id="GO:0004107">
    <property type="term" value="F:chorismate synthase activity"/>
    <property type="evidence" value="ECO:0007669"/>
    <property type="project" value="UniProtKB-UniRule"/>
</dbReference>
<comment type="catalytic activity">
    <reaction evidence="11 12">
        <text>5-O-(1-carboxyvinyl)-3-phosphoshikimate = chorismate + phosphate</text>
        <dbReference type="Rhea" id="RHEA:21020"/>
        <dbReference type="ChEBI" id="CHEBI:29748"/>
        <dbReference type="ChEBI" id="CHEBI:43474"/>
        <dbReference type="ChEBI" id="CHEBI:57701"/>
        <dbReference type="EC" id="4.2.3.5"/>
    </reaction>
</comment>
<evidence type="ECO:0000256" key="5">
    <source>
        <dbReference type="ARBA" id="ARBA00022630"/>
    </source>
</evidence>
<comment type="similarity">
    <text evidence="2 11 12">Belongs to the chorismate synthase family.</text>
</comment>
<evidence type="ECO:0000256" key="11">
    <source>
        <dbReference type="HAMAP-Rule" id="MF_00300"/>
    </source>
</evidence>
<keyword evidence="10 11" id="KW-0456">Lyase</keyword>
<dbReference type="NCBIfam" id="TIGR00033">
    <property type="entry name" value="aroC"/>
    <property type="match status" value="1"/>
</dbReference>
<accession>A0A938XPR9</accession>
<organism evidence="14 15">
    <name type="scientific">Halanaerobacter jeridensis</name>
    <dbReference type="NCBI Taxonomy" id="706427"/>
    <lineage>
        <taxon>Bacteria</taxon>
        <taxon>Bacillati</taxon>
        <taxon>Bacillota</taxon>
        <taxon>Clostridia</taxon>
        <taxon>Halanaerobiales</taxon>
        <taxon>Halobacteroidaceae</taxon>
        <taxon>Halanaerobacter</taxon>
    </lineage>
</organism>
<sequence length="398" mass="43823">MRYLTAGESHGRAITGVLEGMPANLEIDKDEINRQLARRQGGYGRGGRMQIENDQIDILSGIRGGKTLGTPISFQIENDDWPNWEEVLAPFGDNGYDQDEIKIQKENKIKTVKPKVTKPRPGHADLAGALKYNQSDLRNILERASARETAMRVTVGAFGRILLKEFGIDVTSHVQRIGAVELAEQELDFAEIRNKSAQSEVRCIDEEVTEEMIAEIDDCKEEGNSLGGVFEVRTTNLPAGLGSHVHWDRKLDGKLAQALMSIQAIKGVEVGLGFEAASRRGSEVHDEIAYDDQFHRLTNNAGGIEGGMTNGEPLVIKAAMKPIPTLYKPLSSVDLETKEKFKASVERSDVTAVPAASIVGENVVAFELAKAFLNKFGGDSLEEIKANYNNYLKMLEQR</sequence>
<evidence type="ECO:0000256" key="4">
    <source>
        <dbReference type="ARBA" id="ARBA00022605"/>
    </source>
</evidence>
<keyword evidence="13" id="KW-0175">Coiled coil</keyword>
<evidence type="ECO:0000256" key="8">
    <source>
        <dbReference type="ARBA" id="ARBA00022857"/>
    </source>
</evidence>
<keyword evidence="7 11" id="KW-0274">FAD</keyword>
<dbReference type="AlphaFoldDB" id="A0A938XPR9"/>
<dbReference type="FunFam" id="3.60.150.10:FF:000002">
    <property type="entry name" value="Chorismate synthase"/>
    <property type="match status" value="1"/>
</dbReference>
<dbReference type="InterPro" id="IPR000453">
    <property type="entry name" value="Chorismate_synth"/>
</dbReference>
<feature type="binding site" evidence="11">
    <location>
        <position position="45"/>
    </location>
    <ligand>
        <name>NADP(+)</name>
        <dbReference type="ChEBI" id="CHEBI:58349"/>
    </ligand>
</feature>
<dbReference type="PROSITE" id="PS00788">
    <property type="entry name" value="CHORISMATE_SYNTHASE_2"/>
    <property type="match status" value="1"/>
</dbReference>
<dbReference type="PANTHER" id="PTHR21085:SF0">
    <property type="entry name" value="CHORISMATE SYNTHASE"/>
    <property type="match status" value="1"/>
</dbReference>
<feature type="binding site" evidence="11">
    <location>
        <begin position="321"/>
        <end position="325"/>
    </location>
    <ligand>
        <name>FMN</name>
        <dbReference type="ChEBI" id="CHEBI:58210"/>
    </ligand>
</feature>
<reference evidence="14" key="1">
    <citation type="submission" date="2021-01" db="EMBL/GenBank/DDBJ databases">
        <title>Genomic Encyclopedia of Type Strains, Phase IV (KMG-IV): sequencing the most valuable type-strain genomes for metagenomic binning, comparative biology and taxonomic classification.</title>
        <authorList>
            <person name="Goeker M."/>
        </authorList>
    </citation>
    <scope>NUCLEOTIDE SEQUENCE</scope>
    <source>
        <strain evidence="14">DSM 23230</strain>
    </source>
</reference>
<keyword evidence="5 11" id="KW-0285">Flavoprotein</keyword>
<dbReference type="CDD" id="cd07304">
    <property type="entry name" value="Chorismate_synthase"/>
    <property type="match status" value="1"/>
</dbReference>
<feature type="binding site" evidence="11">
    <location>
        <position position="306"/>
    </location>
    <ligand>
        <name>FMN</name>
        <dbReference type="ChEBI" id="CHEBI:58210"/>
    </ligand>
</feature>
<proteinExistence type="inferred from homology"/>
<dbReference type="HAMAP" id="MF_00300">
    <property type="entry name" value="Chorismate_synth"/>
    <property type="match status" value="1"/>
</dbReference>
<dbReference type="InterPro" id="IPR035904">
    <property type="entry name" value="Chorismate_synth_AroC_sf"/>
</dbReference>
<keyword evidence="9 11" id="KW-0057">Aromatic amino acid biosynthesis</keyword>
<name>A0A938XPR9_9FIRM</name>
<evidence type="ECO:0000313" key="14">
    <source>
        <dbReference type="EMBL" id="MBM7555209.1"/>
    </source>
</evidence>
<dbReference type="SUPFAM" id="SSF103263">
    <property type="entry name" value="Chorismate synthase, AroC"/>
    <property type="match status" value="1"/>
</dbReference>
<evidence type="ECO:0000256" key="10">
    <source>
        <dbReference type="ARBA" id="ARBA00023239"/>
    </source>
</evidence>
<comment type="subunit">
    <text evidence="11">Homotetramer.</text>
</comment>
<keyword evidence="8 11" id="KW-0521">NADP</keyword>
<keyword evidence="6 11" id="KW-0288">FMN</keyword>
<keyword evidence="4 11" id="KW-0028">Amino-acid biosynthesis</keyword>
<comment type="function">
    <text evidence="11">Catalyzes the anti-1,4-elimination of the C-3 phosphate and the C-6 proR hydrogen from 5-enolpyruvylshikimate-3-phosphate (EPSP) to yield chorismate, which is the branch point compound that serves as the starting substrate for the three terminal pathways of aromatic amino acid biosynthesis. This reaction introduces a second double bond into the aromatic ring system.</text>
</comment>
<dbReference type="EC" id="4.2.3.5" evidence="3 11"/>